<dbReference type="OrthoDB" id="2682674at2759"/>
<dbReference type="Proteomes" id="UP000053989">
    <property type="component" value="Unassembled WGS sequence"/>
</dbReference>
<sequence>IHEGVFQHPCILNTFAFYLESVGSLPLRQRRDNHGLWPKSALTLTTVAVEWAFGQWATGHSVPLDARQFSQQIWGFAMNEIMESVDKLTERKWQKMYSGAEEYLWAYHPKSKAVLCAKSRNKPSGRAYCYEPDSE</sequence>
<reference evidence="1 2" key="1">
    <citation type="submission" date="2014-04" db="EMBL/GenBank/DDBJ databases">
        <authorList>
            <consortium name="DOE Joint Genome Institute"/>
            <person name="Kuo A."/>
            <person name="Kohler A."/>
            <person name="Nagy L.G."/>
            <person name="Floudas D."/>
            <person name="Copeland A."/>
            <person name="Barry K.W."/>
            <person name="Cichocki N."/>
            <person name="Veneault-Fourrey C."/>
            <person name="LaButti K."/>
            <person name="Lindquist E.A."/>
            <person name="Lipzen A."/>
            <person name="Lundell T."/>
            <person name="Morin E."/>
            <person name="Murat C."/>
            <person name="Sun H."/>
            <person name="Tunlid A."/>
            <person name="Henrissat B."/>
            <person name="Grigoriev I.V."/>
            <person name="Hibbett D.S."/>
            <person name="Martin F."/>
            <person name="Nordberg H.P."/>
            <person name="Cantor M.N."/>
            <person name="Hua S.X."/>
        </authorList>
    </citation>
    <scope>NUCLEOTIDE SEQUENCE [LARGE SCALE GENOMIC DNA]</scope>
    <source>
        <strain evidence="1 2">Foug A</strain>
    </source>
</reference>
<protein>
    <submittedName>
        <fullName evidence="1">Uncharacterized protein</fullName>
    </submittedName>
</protein>
<gene>
    <name evidence="1" type="ORF">SCLCIDRAFT_142445</name>
</gene>
<name>A0A0C3D6W2_9AGAM</name>
<dbReference type="InParanoid" id="A0A0C3D6W2"/>
<dbReference type="EMBL" id="KN822237">
    <property type="protein sequence ID" value="KIM51831.1"/>
    <property type="molecule type" value="Genomic_DNA"/>
</dbReference>
<proteinExistence type="predicted"/>
<dbReference type="HOGENOM" id="CLU_158360_0_0_1"/>
<accession>A0A0C3D6W2</accession>
<feature type="non-terminal residue" evidence="1">
    <location>
        <position position="1"/>
    </location>
</feature>
<keyword evidence="2" id="KW-1185">Reference proteome</keyword>
<organism evidence="1 2">
    <name type="scientific">Scleroderma citrinum Foug A</name>
    <dbReference type="NCBI Taxonomy" id="1036808"/>
    <lineage>
        <taxon>Eukaryota</taxon>
        <taxon>Fungi</taxon>
        <taxon>Dikarya</taxon>
        <taxon>Basidiomycota</taxon>
        <taxon>Agaricomycotina</taxon>
        <taxon>Agaricomycetes</taxon>
        <taxon>Agaricomycetidae</taxon>
        <taxon>Boletales</taxon>
        <taxon>Sclerodermatineae</taxon>
        <taxon>Sclerodermataceae</taxon>
        <taxon>Scleroderma</taxon>
    </lineage>
</organism>
<evidence type="ECO:0000313" key="1">
    <source>
        <dbReference type="EMBL" id="KIM51831.1"/>
    </source>
</evidence>
<reference evidence="2" key="2">
    <citation type="submission" date="2015-01" db="EMBL/GenBank/DDBJ databases">
        <title>Evolutionary Origins and Diversification of the Mycorrhizal Mutualists.</title>
        <authorList>
            <consortium name="DOE Joint Genome Institute"/>
            <consortium name="Mycorrhizal Genomics Consortium"/>
            <person name="Kohler A."/>
            <person name="Kuo A."/>
            <person name="Nagy L.G."/>
            <person name="Floudas D."/>
            <person name="Copeland A."/>
            <person name="Barry K.W."/>
            <person name="Cichocki N."/>
            <person name="Veneault-Fourrey C."/>
            <person name="LaButti K."/>
            <person name="Lindquist E.A."/>
            <person name="Lipzen A."/>
            <person name="Lundell T."/>
            <person name="Morin E."/>
            <person name="Murat C."/>
            <person name="Riley R."/>
            <person name="Ohm R."/>
            <person name="Sun H."/>
            <person name="Tunlid A."/>
            <person name="Henrissat B."/>
            <person name="Grigoriev I.V."/>
            <person name="Hibbett D.S."/>
            <person name="Martin F."/>
        </authorList>
    </citation>
    <scope>NUCLEOTIDE SEQUENCE [LARGE SCALE GENOMIC DNA]</scope>
    <source>
        <strain evidence="2">Foug A</strain>
    </source>
</reference>
<evidence type="ECO:0000313" key="2">
    <source>
        <dbReference type="Proteomes" id="UP000053989"/>
    </source>
</evidence>
<dbReference type="AlphaFoldDB" id="A0A0C3D6W2"/>